<gene>
    <name evidence="3" type="ORF">BO222_09280</name>
</gene>
<dbReference type="InterPro" id="IPR027417">
    <property type="entry name" value="P-loop_NTPase"/>
</dbReference>
<dbReference type="GO" id="GO:0005525">
    <property type="term" value="F:GTP binding"/>
    <property type="evidence" value="ECO:0007669"/>
    <property type="project" value="TreeGrafter"/>
</dbReference>
<evidence type="ECO:0000313" key="4">
    <source>
        <dbReference type="Proteomes" id="UP000186341"/>
    </source>
</evidence>
<evidence type="ECO:0000259" key="2">
    <source>
        <dbReference type="Pfam" id="PF13521"/>
    </source>
</evidence>
<name>A0A1U7NEK1_9FIRM</name>
<dbReference type="EMBL" id="MPJW01000184">
    <property type="protein sequence ID" value="OLU37982.1"/>
    <property type="molecule type" value="Genomic_DNA"/>
</dbReference>
<feature type="region of interest" description="Disordered" evidence="1">
    <location>
        <begin position="1"/>
        <end position="21"/>
    </location>
</feature>
<dbReference type="SUPFAM" id="SSF52540">
    <property type="entry name" value="P-loop containing nucleoside triphosphate hydrolases"/>
    <property type="match status" value="1"/>
</dbReference>
<dbReference type="PANTHER" id="PTHR34932">
    <property type="entry name" value="TRPL TRANSLOCATION DEFECT PROTEIN 14"/>
    <property type="match status" value="1"/>
</dbReference>
<evidence type="ECO:0000256" key="1">
    <source>
        <dbReference type="SAM" id="MobiDB-lite"/>
    </source>
</evidence>
<organism evidence="3 4">
    <name type="scientific">Ileibacterium valens</name>
    <dbReference type="NCBI Taxonomy" id="1862668"/>
    <lineage>
        <taxon>Bacteria</taxon>
        <taxon>Bacillati</taxon>
        <taxon>Bacillota</taxon>
        <taxon>Erysipelotrichia</taxon>
        <taxon>Erysipelotrichales</taxon>
        <taxon>Erysipelotrichaceae</taxon>
        <taxon>Ileibacterium</taxon>
    </lineage>
</organism>
<dbReference type="Gene3D" id="3.40.50.300">
    <property type="entry name" value="P-loop containing nucleotide triphosphate hydrolases"/>
    <property type="match status" value="1"/>
</dbReference>
<sequence length="237" mass="26494">MKNESMKLNQSQDSSLQSSFTSNLNSECDHFNIPRILITGGPGAGKTESKRFLQEALNVRGYHALFIPETATELIGAGISASTVGSRSYQTEQLIKQILKEKAAMNKAKALISQNSSTRPVLIFDRGTLDGIAWSGQEEFDAILQSQKLNMAELVLDYDAIFHMESAGCRLDENYDQSNNPARIASPKEACRLDHILRNVYRSNPEWHFIESDADIQKKMSNLSTQILAFLEQRFSS</sequence>
<dbReference type="Pfam" id="PF13521">
    <property type="entry name" value="AAA_28"/>
    <property type="match status" value="1"/>
</dbReference>
<dbReference type="InterPro" id="IPR053227">
    <property type="entry name" value="TRPL-trafficking_regulator"/>
</dbReference>
<dbReference type="GO" id="GO:0035091">
    <property type="term" value="F:phosphatidylinositol binding"/>
    <property type="evidence" value="ECO:0007669"/>
    <property type="project" value="TreeGrafter"/>
</dbReference>
<keyword evidence="4" id="KW-1185">Reference proteome</keyword>
<dbReference type="GO" id="GO:0070300">
    <property type="term" value="F:phosphatidic acid binding"/>
    <property type="evidence" value="ECO:0007669"/>
    <property type="project" value="TreeGrafter"/>
</dbReference>
<feature type="domain" description="NadR/Ttd14 AAA" evidence="2">
    <location>
        <begin position="35"/>
        <end position="205"/>
    </location>
</feature>
<comment type="caution">
    <text evidence="3">The sequence shown here is derived from an EMBL/GenBank/DDBJ whole genome shotgun (WGS) entry which is preliminary data.</text>
</comment>
<dbReference type="InterPro" id="IPR038727">
    <property type="entry name" value="NadR/Ttd14_AAA_dom"/>
</dbReference>
<dbReference type="PANTHER" id="PTHR34932:SF1">
    <property type="entry name" value="TRPL TRANSLOCATION DEFECT PROTEIN 14"/>
    <property type="match status" value="1"/>
</dbReference>
<dbReference type="Proteomes" id="UP000186341">
    <property type="component" value="Unassembled WGS sequence"/>
</dbReference>
<protein>
    <recommendedName>
        <fullName evidence="2">NadR/Ttd14 AAA domain-containing protein</fullName>
    </recommendedName>
</protein>
<proteinExistence type="predicted"/>
<feature type="compositionally biased region" description="Low complexity" evidence="1">
    <location>
        <begin position="8"/>
        <end position="21"/>
    </location>
</feature>
<dbReference type="AlphaFoldDB" id="A0A1U7NEK1"/>
<reference evidence="3 4" key="1">
    <citation type="submission" date="2016-11" db="EMBL/GenBank/DDBJ databases">
        <title>Description of two novel members of the family Erysipelotrichaceae: Ileibacterium lipovorans gen. nov., sp. nov. and Dubosiella newyorkensis, gen. nov., sp. nov.</title>
        <authorList>
            <person name="Cox L.M."/>
            <person name="Sohn J."/>
            <person name="Tyrrell K.L."/>
            <person name="Citron D.M."/>
            <person name="Lawson P.A."/>
            <person name="Patel N.B."/>
            <person name="Iizumi T."/>
            <person name="Perez-Perez G.I."/>
            <person name="Goldstein E.J."/>
            <person name="Blaser M.J."/>
        </authorList>
    </citation>
    <scope>NUCLEOTIDE SEQUENCE [LARGE SCALE GENOMIC DNA]</scope>
    <source>
        <strain evidence="3 4">NYU-BL-A3</strain>
    </source>
</reference>
<accession>A0A1U7NEK1</accession>
<evidence type="ECO:0000313" key="3">
    <source>
        <dbReference type="EMBL" id="OLU37982.1"/>
    </source>
</evidence>